<name>A0AAE0FFP0_9CHLO</name>
<sequence length="332" mass="37449">MMTSESEEYSIYAFYKFAQLPDDYADLREPALELCQANNVTGLLLISAEGVNGTVSGTRKDIELLLAFLVDKQPLLKGVKYKVSFAQKPPFYSMRIRLKQEIVTMGIAQDECDPSKLVGKYVAAAEWNNVLEDPDVLVIDARNDYETKLGTFKGAKVVDPNLTCMNEFPEYVKNNLDPSIHSKVAMFCTGGIRCEKASSYMLRQGFKEILHLEGGILQYLESIPQEESKFEGECYVFDERLTVDHTLRPGKTAVSQCYGCRRPLTKEDLSSDDYEEFVQCGKCAAGLDSKKKSRRRQRAIQMELATQRGTSHTKRQQIESSIPSHDSAQQDK</sequence>
<dbReference type="Pfam" id="PF12368">
    <property type="entry name" value="Rhodanese_C"/>
    <property type="match status" value="1"/>
</dbReference>
<dbReference type="CDD" id="cd01518">
    <property type="entry name" value="RHOD_YceA"/>
    <property type="match status" value="1"/>
</dbReference>
<dbReference type="AlphaFoldDB" id="A0AAE0FFP0"/>
<gene>
    <name evidence="3" type="ORF">CYMTET_32153</name>
</gene>
<dbReference type="Proteomes" id="UP001190700">
    <property type="component" value="Unassembled WGS sequence"/>
</dbReference>
<dbReference type="InterPro" id="IPR020936">
    <property type="entry name" value="TrhO"/>
</dbReference>
<evidence type="ECO:0000259" key="2">
    <source>
        <dbReference type="PROSITE" id="PS50206"/>
    </source>
</evidence>
<dbReference type="PANTHER" id="PTHR43268">
    <property type="entry name" value="THIOSULFATE SULFURTRANSFERASE/RHODANESE-LIKE DOMAIN-CONTAINING PROTEIN 2"/>
    <property type="match status" value="1"/>
</dbReference>
<evidence type="ECO:0000313" key="3">
    <source>
        <dbReference type="EMBL" id="KAK3258822.1"/>
    </source>
</evidence>
<dbReference type="HAMAP" id="MF_00469">
    <property type="entry name" value="TrhO"/>
    <property type="match status" value="1"/>
</dbReference>
<dbReference type="Gene3D" id="3.30.70.100">
    <property type="match status" value="1"/>
</dbReference>
<dbReference type="PANTHER" id="PTHR43268:SF3">
    <property type="entry name" value="RHODANESE-LIKE DOMAIN-CONTAINING PROTEIN 7-RELATED"/>
    <property type="match status" value="1"/>
</dbReference>
<keyword evidence="4" id="KW-1185">Reference proteome</keyword>
<protein>
    <recommendedName>
        <fullName evidence="2">Rhodanese domain-containing protein</fullName>
    </recommendedName>
</protein>
<dbReference type="PROSITE" id="PS50206">
    <property type="entry name" value="RHODANESE_3"/>
    <property type="match status" value="1"/>
</dbReference>
<dbReference type="InterPro" id="IPR001763">
    <property type="entry name" value="Rhodanese-like_dom"/>
</dbReference>
<dbReference type="SMART" id="SM00450">
    <property type="entry name" value="RHOD"/>
    <property type="match status" value="1"/>
</dbReference>
<dbReference type="SUPFAM" id="SSF52821">
    <property type="entry name" value="Rhodanese/Cell cycle control phosphatase"/>
    <property type="match status" value="1"/>
</dbReference>
<proteinExistence type="inferred from homology"/>
<organism evidence="3 4">
    <name type="scientific">Cymbomonas tetramitiformis</name>
    <dbReference type="NCBI Taxonomy" id="36881"/>
    <lineage>
        <taxon>Eukaryota</taxon>
        <taxon>Viridiplantae</taxon>
        <taxon>Chlorophyta</taxon>
        <taxon>Pyramimonadophyceae</taxon>
        <taxon>Pyramimonadales</taxon>
        <taxon>Pyramimonadaceae</taxon>
        <taxon>Cymbomonas</taxon>
    </lineage>
</organism>
<dbReference type="EMBL" id="LGRX02019242">
    <property type="protein sequence ID" value="KAK3258822.1"/>
    <property type="molecule type" value="Genomic_DNA"/>
</dbReference>
<dbReference type="InterPro" id="IPR036873">
    <property type="entry name" value="Rhodanese-like_dom_sf"/>
</dbReference>
<comment type="caution">
    <text evidence="3">The sequence shown here is derived from an EMBL/GenBank/DDBJ whole genome shotgun (WGS) entry which is preliminary data.</text>
</comment>
<dbReference type="InterPro" id="IPR040503">
    <property type="entry name" value="TRHO_N"/>
</dbReference>
<feature type="domain" description="Rhodanese" evidence="2">
    <location>
        <begin position="132"/>
        <end position="228"/>
    </location>
</feature>
<reference evidence="3 4" key="1">
    <citation type="journal article" date="2015" name="Genome Biol. Evol.">
        <title>Comparative Genomics of a Bacterivorous Green Alga Reveals Evolutionary Causalities and Consequences of Phago-Mixotrophic Mode of Nutrition.</title>
        <authorList>
            <person name="Burns J.A."/>
            <person name="Paasch A."/>
            <person name="Narechania A."/>
            <person name="Kim E."/>
        </authorList>
    </citation>
    <scope>NUCLEOTIDE SEQUENCE [LARGE SCALE GENOMIC DNA]</scope>
    <source>
        <strain evidence="3 4">PLY_AMNH</strain>
    </source>
</reference>
<dbReference type="Pfam" id="PF17773">
    <property type="entry name" value="UPF0176_N"/>
    <property type="match status" value="1"/>
</dbReference>
<dbReference type="Gene3D" id="3.40.250.10">
    <property type="entry name" value="Rhodanese-like domain"/>
    <property type="match status" value="1"/>
</dbReference>
<dbReference type="Pfam" id="PF00581">
    <property type="entry name" value="Rhodanese"/>
    <property type="match status" value="1"/>
</dbReference>
<dbReference type="InterPro" id="IPR022111">
    <property type="entry name" value="Rhodanese_C"/>
</dbReference>
<feature type="compositionally biased region" description="Polar residues" evidence="1">
    <location>
        <begin position="318"/>
        <end position="332"/>
    </location>
</feature>
<accession>A0AAE0FFP0</accession>
<dbReference type="NCBIfam" id="NF001136">
    <property type="entry name" value="PRK00142.1-4"/>
    <property type="match status" value="1"/>
</dbReference>
<evidence type="ECO:0000256" key="1">
    <source>
        <dbReference type="SAM" id="MobiDB-lite"/>
    </source>
</evidence>
<evidence type="ECO:0000313" key="4">
    <source>
        <dbReference type="Proteomes" id="UP001190700"/>
    </source>
</evidence>
<feature type="region of interest" description="Disordered" evidence="1">
    <location>
        <begin position="290"/>
        <end position="332"/>
    </location>
</feature>